<dbReference type="SUPFAM" id="SSF69055">
    <property type="entry name" value="1-deoxy-D-xylulose-5-phosphate reductoisomerase, C-terminal domain"/>
    <property type="match status" value="1"/>
</dbReference>
<comment type="caution">
    <text evidence="13">The sequence shown here is derived from an EMBL/GenBank/DDBJ whole genome shotgun (WGS) entry which is preliminary data.</text>
</comment>
<feature type="domain" description="1-deoxy-D-xylulose 5-phosphate reductoisomerase C-terminal" evidence="11">
    <location>
        <begin position="221"/>
        <end position="304"/>
    </location>
</feature>
<gene>
    <name evidence="9 13" type="primary">dxr</name>
    <name evidence="13" type="ORF">MSIMFB_01904</name>
</gene>
<keyword evidence="14" id="KW-1185">Reference proteome</keyword>
<dbReference type="Gene3D" id="1.10.1740.10">
    <property type="match status" value="1"/>
</dbReference>
<feature type="binding site" evidence="9">
    <location>
        <position position="296"/>
    </location>
    <ligand>
        <name>Mn(2+)</name>
        <dbReference type="ChEBI" id="CHEBI:29035"/>
    </ligand>
</feature>
<feature type="binding site" evidence="9">
    <location>
        <position position="98"/>
    </location>
    <ligand>
        <name>NADPH</name>
        <dbReference type="ChEBI" id="CHEBI:57783"/>
    </ligand>
</feature>
<comment type="cofactor">
    <cofactor evidence="9">
        <name>Mg(2+)</name>
        <dbReference type="ChEBI" id="CHEBI:18420"/>
    </cofactor>
    <cofactor evidence="9">
        <name>Mn(2+)</name>
        <dbReference type="ChEBI" id="CHEBI:29035"/>
    </cofactor>
</comment>
<feature type="binding site" evidence="9">
    <location>
        <position position="95"/>
    </location>
    <ligand>
        <name>NADPH</name>
        <dbReference type="ChEBI" id="CHEBI:57783"/>
    </ligand>
</feature>
<dbReference type="Pfam" id="PF02670">
    <property type="entry name" value="DXP_reductoisom"/>
    <property type="match status" value="1"/>
</dbReference>
<feature type="domain" description="1-deoxy-D-xylulose 5-phosphate reductoisomerase N-terminal" evidence="10">
    <location>
        <begin position="89"/>
        <end position="209"/>
    </location>
</feature>
<feature type="binding site" evidence="9">
    <location>
        <position position="296"/>
    </location>
    <ligand>
        <name>1-deoxy-D-xylulose 5-phosphate</name>
        <dbReference type="ChEBI" id="CHEBI:57792"/>
    </ligand>
</feature>
<comment type="caution">
    <text evidence="9">Lacks conserved residue(s) required for the propagation of feature annotation.</text>
</comment>
<sequence>MAIGSDGLELVELATPPLLEQLANTATAIAPTPAAAHALCFKSFMVDPTPLSLLSWACISYSVPLADRMGCRERHNDEVTNPSEGRLRVLVLGSTGSIGTQALEVIAANPDRFEVVGLAAGGKNLDTLLRQRAETGVTNIAVADDHAAQRAGDIPYRGADAVTRLVEDTEADVVLNALVGALGLRPTLAALESGARLALANKESLVAGGPLVLRAARPGQIVPVDSEHSALAQCLRGGAPDEVAKLVLTASGGPFRGWSSADLAHVTPEQAGAHPTWSMGPMNTLNSASLVNKGLELIETHLLFGIPYDRIEVVVHPQSIIHSMVTFIDGSTIAQASPPDMKLPISLALGWPHRVPGAATCCDFTNPQVWEFEPLDTDVFPAVELARYAGEVGGCMTAIYNAANEEAAEAFLNRRIPFPAIVGTIADVLHTADQWAGSPATVDDVLDAQRWARERAQLAVTTASPANVSGMA</sequence>
<evidence type="ECO:0000259" key="12">
    <source>
        <dbReference type="Pfam" id="PF13288"/>
    </source>
</evidence>
<reference evidence="13 14" key="1">
    <citation type="submission" date="2017-10" db="EMBL/GenBank/DDBJ databases">
        <authorList>
            <consortium name="Urmite Genomes"/>
        </authorList>
    </citation>
    <scope>NUCLEOTIDE SEQUENCE [LARGE SCALE GENOMIC DNA]</scope>
    <source>
        <strain evidence="13 14">FB-527</strain>
    </source>
</reference>
<feature type="binding site" evidence="9">
    <location>
        <position position="292"/>
    </location>
    <ligand>
        <name>1-deoxy-D-xylulose 5-phosphate</name>
        <dbReference type="ChEBI" id="CHEBI:57792"/>
    </ligand>
</feature>
<feature type="binding site" evidence="9">
    <location>
        <position position="225"/>
    </location>
    <ligand>
        <name>Mn(2+)</name>
        <dbReference type="ChEBI" id="CHEBI:29035"/>
    </ligand>
</feature>
<dbReference type="SUPFAM" id="SSF51735">
    <property type="entry name" value="NAD(P)-binding Rossmann-fold domains"/>
    <property type="match status" value="1"/>
</dbReference>
<feature type="binding site" evidence="9">
    <location>
        <position position="287"/>
    </location>
    <ligand>
        <name>1-deoxy-D-xylulose 5-phosphate</name>
        <dbReference type="ChEBI" id="CHEBI:57792"/>
    </ligand>
</feature>
<evidence type="ECO:0000256" key="8">
    <source>
        <dbReference type="ARBA" id="ARBA00048543"/>
    </source>
</evidence>
<feature type="binding site" evidence="9">
    <location>
        <position position="124"/>
    </location>
    <ligand>
        <name>NADPH</name>
        <dbReference type="ChEBI" id="CHEBI:57783"/>
    </ligand>
</feature>
<evidence type="ECO:0000256" key="6">
    <source>
        <dbReference type="ARBA" id="ARBA00023211"/>
    </source>
</evidence>
<feature type="binding site" evidence="9">
    <location>
        <position position="227"/>
    </location>
    <ligand>
        <name>Mn(2+)</name>
        <dbReference type="ChEBI" id="CHEBI:29035"/>
    </ligand>
</feature>
<evidence type="ECO:0000313" key="14">
    <source>
        <dbReference type="Proteomes" id="UP000554965"/>
    </source>
</evidence>
<comment type="pathway">
    <text evidence="1 9">Isoprenoid biosynthesis; isopentenyl diphosphate biosynthesis via DXP pathway; isopentenyl diphosphate from 1-deoxy-D-xylulose 5-phosphate: step 1/6.</text>
</comment>
<feature type="binding site" evidence="9">
    <location>
        <position position="97"/>
    </location>
    <ligand>
        <name>NADPH</name>
        <dbReference type="ChEBI" id="CHEBI:57783"/>
    </ligand>
</feature>
<dbReference type="InterPro" id="IPR036291">
    <property type="entry name" value="NAD(P)-bd_dom_sf"/>
</dbReference>
<dbReference type="HAMAP" id="MF_00183">
    <property type="entry name" value="DXP_reductoisom"/>
    <property type="match status" value="1"/>
</dbReference>
<keyword evidence="13" id="KW-0413">Isomerase</keyword>
<dbReference type="InterPro" id="IPR003821">
    <property type="entry name" value="DXP_reductoisomerase"/>
</dbReference>
<feature type="binding site" evidence="9">
    <location>
        <position position="227"/>
    </location>
    <ligand>
        <name>1-deoxy-D-xylulose 5-phosphate</name>
        <dbReference type="ChEBI" id="CHEBI:57792"/>
    </ligand>
</feature>
<dbReference type="InterPro" id="IPR013512">
    <property type="entry name" value="DXP_reductoisomerase_N"/>
</dbReference>
<keyword evidence="7 9" id="KW-0414">Isoprene biosynthesis</keyword>
<keyword evidence="5 9" id="KW-0560">Oxidoreductase</keyword>
<evidence type="ECO:0000313" key="13">
    <source>
        <dbReference type="EMBL" id="SOJ54408.1"/>
    </source>
</evidence>
<keyword evidence="9" id="KW-0460">Magnesium</keyword>
<dbReference type="GO" id="GO:0070402">
    <property type="term" value="F:NADPH binding"/>
    <property type="evidence" value="ECO:0007669"/>
    <property type="project" value="InterPro"/>
</dbReference>
<evidence type="ECO:0000256" key="1">
    <source>
        <dbReference type="ARBA" id="ARBA00005094"/>
    </source>
</evidence>
<dbReference type="InterPro" id="IPR013644">
    <property type="entry name" value="DXP_reductoisomerase_C"/>
</dbReference>
<feature type="binding site" evidence="9">
    <location>
        <position position="96"/>
    </location>
    <ligand>
        <name>NADPH</name>
        <dbReference type="ChEBI" id="CHEBI:57783"/>
    </ligand>
</feature>
<comment type="similarity">
    <text evidence="2 9">Belongs to the DXR family.</text>
</comment>
<dbReference type="AlphaFoldDB" id="A0A7Z7ILB0"/>
<dbReference type="Proteomes" id="UP000554965">
    <property type="component" value="Unassembled WGS sequence"/>
</dbReference>
<feature type="binding site" evidence="9">
    <location>
        <position position="280"/>
    </location>
    <ligand>
        <name>NADPH</name>
        <dbReference type="ChEBI" id="CHEBI:57783"/>
    </ligand>
</feature>
<evidence type="ECO:0000256" key="2">
    <source>
        <dbReference type="ARBA" id="ARBA00006825"/>
    </source>
</evidence>
<feature type="binding site" evidence="9">
    <location>
        <position position="293"/>
    </location>
    <ligand>
        <name>1-deoxy-D-xylulose 5-phosphate</name>
        <dbReference type="ChEBI" id="CHEBI:57792"/>
    </ligand>
</feature>
<dbReference type="PANTHER" id="PTHR30525">
    <property type="entry name" value="1-DEOXY-D-XYLULOSE 5-PHOSPHATE REDUCTOISOMERASE"/>
    <property type="match status" value="1"/>
</dbReference>
<keyword evidence="6 9" id="KW-0464">Manganese</keyword>
<protein>
    <recommendedName>
        <fullName evidence="9">1-deoxy-D-xylulose 5-phosphate reductoisomerase</fullName>
        <shortName evidence="9">DXP reductoisomerase</shortName>
        <ecNumber evidence="9">1.1.1.267</ecNumber>
    </recommendedName>
    <alternativeName>
        <fullName evidence="9">1-deoxyxylulose-5-phosphate reductoisomerase</fullName>
    </alternativeName>
    <alternativeName>
        <fullName evidence="9">2-C-methyl-D-erythritol 4-phosphate synthase</fullName>
    </alternativeName>
</protein>
<dbReference type="Gene3D" id="3.40.50.720">
    <property type="entry name" value="NAD(P)-binding Rossmann-like Domain"/>
    <property type="match status" value="1"/>
</dbReference>
<feature type="binding site" evidence="9">
    <location>
        <position position="226"/>
    </location>
    <ligand>
        <name>1-deoxy-D-xylulose 5-phosphate</name>
        <dbReference type="ChEBI" id="CHEBI:57792"/>
    </ligand>
</feature>
<feature type="domain" description="DXP reductoisomerase C-terminal" evidence="12">
    <location>
        <begin position="337"/>
        <end position="454"/>
    </location>
</feature>
<comment type="function">
    <text evidence="9">Catalyzes the NADPH-dependent rearrangement and reduction of 1-deoxy-D-xylulose-5-phosphate (DXP) to 2-C-methyl-D-erythritol 4-phosphate (MEP).</text>
</comment>
<dbReference type="Pfam" id="PF13288">
    <property type="entry name" value="DXPR_C"/>
    <property type="match status" value="1"/>
</dbReference>
<dbReference type="SUPFAM" id="SSF55347">
    <property type="entry name" value="Glyceraldehyde-3-phosphate dehydrogenase-like, C-terminal domain"/>
    <property type="match status" value="1"/>
</dbReference>
<evidence type="ECO:0000256" key="3">
    <source>
        <dbReference type="ARBA" id="ARBA00022723"/>
    </source>
</evidence>
<comment type="catalytic activity">
    <reaction evidence="8">
        <text>2-C-methyl-D-erythritol 4-phosphate + NADP(+) = 1-deoxy-D-xylulose 5-phosphate + NADPH + H(+)</text>
        <dbReference type="Rhea" id="RHEA:13717"/>
        <dbReference type="ChEBI" id="CHEBI:15378"/>
        <dbReference type="ChEBI" id="CHEBI:57783"/>
        <dbReference type="ChEBI" id="CHEBI:57792"/>
        <dbReference type="ChEBI" id="CHEBI:58262"/>
        <dbReference type="ChEBI" id="CHEBI:58349"/>
        <dbReference type="EC" id="1.1.1.267"/>
    </reaction>
    <physiologicalReaction direction="right-to-left" evidence="8">
        <dbReference type="Rhea" id="RHEA:13719"/>
    </physiologicalReaction>
</comment>
<keyword evidence="4 9" id="KW-0521">NADP</keyword>
<evidence type="ECO:0000259" key="10">
    <source>
        <dbReference type="Pfam" id="PF02670"/>
    </source>
</evidence>
<dbReference type="NCBIfam" id="TIGR00243">
    <property type="entry name" value="Dxr"/>
    <property type="match status" value="1"/>
</dbReference>
<evidence type="ECO:0000256" key="9">
    <source>
        <dbReference type="HAMAP-Rule" id="MF_00183"/>
    </source>
</evidence>
<evidence type="ECO:0000256" key="4">
    <source>
        <dbReference type="ARBA" id="ARBA00022857"/>
    </source>
</evidence>
<name>A0A7Z7ILB0_9MYCO</name>
<dbReference type="GO" id="GO:0016853">
    <property type="term" value="F:isomerase activity"/>
    <property type="evidence" value="ECO:0007669"/>
    <property type="project" value="UniProtKB-KW"/>
</dbReference>
<feature type="binding site" evidence="9">
    <location>
        <position position="121"/>
    </location>
    <ligand>
        <name>NADPH</name>
        <dbReference type="ChEBI" id="CHEBI:57783"/>
    </ligand>
</feature>
<dbReference type="GO" id="GO:0030604">
    <property type="term" value="F:1-deoxy-D-xylulose-5-phosphate reductoisomerase activity"/>
    <property type="evidence" value="ECO:0007669"/>
    <property type="project" value="UniProtKB-UniRule"/>
</dbReference>
<accession>A0A7Z7ILB0</accession>
<dbReference type="Pfam" id="PF08436">
    <property type="entry name" value="DXP_redisom_C"/>
    <property type="match status" value="1"/>
</dbReference>
<dbReference type="UniPathway" id="UPA00056">
    <property type="reaction ID" value="UER00092"/>
</dbReference>
<dbReference type="InterPro" id="IPR036169">
    <property type="entry name" value="DXPR_C_sf"/>
</dbReference>
<keyword evidence="3 9" id="KW-0479">Metal-binding</keyword>
<dbReference type="PANTHER" id="PTHR30525:SF0">
    <property type="entry name" value="1-DEOXY-D-XYLULOSE 5-PHOSPHATE REDUCTOISOMERASE, CHLOROPLASTIC"/>
    <property type="match status" value="1"/>
</dbReference>
<dbReference type="InterPro" id="IPR026877">
    <property type="entry name" value="DXPR_C"/>
</dbReference>
<organism evidence="13 14">
    <name type="scientific">Mycobacterium simulans</name>
    <dbReference type="NCBI Taxonomy" id="627089"/>
    <lineage>
        <taxon>Bacteria</taxon>
        <taxon>Bacillati</taxon>
        <taxon>Actinomycetota</taxon>
        <taxon>Actinomycetes</taxon>
        <taxon>Mycobacteriales</taxon>
        <taxon>Mycobacteriaceae</taxon>
        <taxon>Mycobacterium</taxon>
    </lineage>
</organism>
<dbReference type="FunFam" id="3.40.50.720:FF:000045">
    <property type="entry name" value="1-deoxy-D-xylulose 5-phosphate reductoisomerase"/>
    <property type="match status" value="1"/>
</dbReference>
<proteinExistence type="inferred from homology"/>
<dbReference type="EMBL" id="OCTY01000002">
    <property type="protein sequence ID" value="SOJ54408.1"/>
    <property type="molecule type" value="Genomic_DNA"/>
</dbReference>
<feature type="binding site" evidence="9">
    <location>
        <position position="201"/>
    </location>
    <ligand>
        <name>NADPH</name>
        <dbReference type="ChEBI" id="CHEBI:57783"/>
    </ligand>
</feature>
<dbReference type="GO" id="GO:0030145">
    <property type="term" value="F:manganese ion binding"/>
    <property type="evidence" value="ECO:0007669"/>
    <property type="project" value="TreeGrafter"/>
</dbReference>
<evidence type="ECO:0000256" key="5">
    <source>
        <dbReference type="ARBA" id="ARBA00023002"/>
    </source>
</evidence>
<evidence type="ECO:0000256" key="7">
    <source>
        <dbReference type="ARBA" id="ARBA00023229"/>
    </source>
</evidence>
<feature type="binding site" evidence="9">
    <location>
        <position position="274"/>
    </location>
    <ligand>
        <name>1-deoxy-D-xylulose 5-phosphate</name>
        <dbReference type="ChEBI" id="CHEBI:57792"/>
    </ligand>
</feature>
<feature type="binding site" evidence="9">
    <location>
        <position position="202"/>
    </location>
    <ligand>
        <name>1-deoxy-D-xylulose 5-phosphate</name>
        <dbReference type="ChEBI" id="CHEBI:57792"/>
    </ligand>
</feature>
<dbReference type="GO" id="GO:0051484">
    <property type="term" value="P:isopentenyl diphosphate biosynthetic process, methylerythritol 4-phosphate pathway involved in terpenoid biosynthetic process"/>
    <property type="evidence" value="ECO:0007669"/>
    <property type="project" value="TreeGrafter"/>
</dbReference>
<feature type="binding site" evidence="9">
    <location>
        <position position="251"/>
    </location>
    <ligand>
        <name>1-deoxy-D-xylulose 5-phosphate</name>
        <dbReference type="ChEBI" id="CHEBI:57792"/>
    </ligand>
</feature>
<feature type="binding site" evidence="9">
    <location>
        <position position="203"/>
    </location>
    <ligand>
        <name>NADPH</name>
        <dbReference type="ChEBI" id="CHEBI:57783"/>
    </ligand>
</feature>
<dbReference type="EC" id="1.1.1.267" evidence="9"/>
<evidence type="ECO:0000259" key="11">
    <source>
        <dbReference type="Pfam" id="PF08436"/>
    </source>
</evidence>